<dbReference type="InterPro" id="IPR058030">
    <property type="entry name" value="TRIM8/14/16/25/29/45/65_CC"/>
</dbReference>
<dbReference type="InterPro" id="IPR001870">
    <property type="entry name" value="B30.2/SPRY"/>
</dbReference>
<feature type="domain" description="B30.2/SPRY" evidence="10">
    <location>
        <begin position="363"/>
        <end position="555"/>
    </location>
</feature>
<evidence type="ECO:0000256" key="7">
    <source>
        <dbReference type="SAM" id="Coils"/>
    </source>
</evidence>
<dbReference type="Gene3D" id="2.60.120.920">
    <property type="match status" value="1"/>
</dbReference>
<dbReference type="SMART" id="SM00449">
    <property type="entry name" value="SPRY"/>
    <property type="match status" value="1"/>
</dbReference>
<dbReference type="SUPFAM" id="SSF57850">
    <property type="entry name" value="RING/U-box"/>
    <property type="match status" value="1"/>
</dbReference>
<dbReference type="Pfam" id="PF00643">
    <property type="entry name" value="zf-B_box"/>
    <property type="match status" value="1"/>
</dbReference>
<dbReference type="CDD" id="cd19769">
    <property type="entry name" value="Bbox2_TRIM16-like"/>
    <property type="match status" value="1"/>
</dbReference>
<sequence>MALQLDEEKLCCSVCLDLLKDPVTIPCGHSYCMSCVKSRWDKEDPKKIYSCPQCKQTFTPRPVLVISSLLADIVKALKKTRLHVAPADRYYATPGDVACDFCAGRKLKAHKSCLMCRVSYCELHLQPHYESPAFEKHKLVGPSKYLQEKFCSRHDEVMKVFCRNDQQTICVLCSMDEHKDHDTVSAAVERNEKRRELGVSRQKIQHRIQDREKDVKVLQQEMEAINRSADEAVRASKKIFTELVGLIEKRSSTVTEEIRSQQKTEVSRAKELQVKLEEEIAELRKKDAELEQLTHTDDHIQFLHNYFLLSHLSESTDSPRLNIHPLQYFEDVIAAVSEARDELQDILFREGLKISLKVSEVDVLLPQPEPKTRDEFLQYYRQITLDANTVNAGLSLSEENRKATVMREKQLYCSHANRFTDWLQVLSSESLTGRCYWEVERSSGGISVAVAYKDISRTGSESGFGNNDKSWALGCFDISYNFRHNNIRTSLSGPKSSRVGVYLDHKAGTLSFYSVSETMTLLHKVQTTFTQPLYAGLWKVYIIPKSFKSQYNDTL</sequence>
<dbReference type="Gene3D" id="4.10.830.40">
    <property type="match status" value="1"/>
</dbReference>
<dbReference type="SUPFAM" id="SSF49899">
    <property type="entry name" value="Concanavalin A-like lectins/glucanases"/>
    <property type="match status" value="1"/>
</dbReference>
<dbReference type="Pfam" id="PF13765">
    <property type="entry name" value="PRY"/>
    <property type="match status" value="1"/>
</dbReference>
<dbReference type="GO" id="GO:0005737">
    <property type="term" value="C:cytoplasm"/>
    <property type="evidence" value="ECO:0007669"/>
    <property type="project" value="UniProtKB-ARBA"/>
</dbReference>
<dbReference type="InterPro" id="IPR051051">
    <property type="entry name" value="E3_ubiq-ligase_TRIM/RNF"/>
</dbReference>
<dbReference type="Ensembl" id="ENSSLUT00000017801.1">
    <property type="protein sequence ID" value="ENSSLUP00000017239.1"/>
    <property type="gene ID" value="ENSSLUG00000008075.1"/>
</dbReference>
<feature type="coiled-coil region" evidence="7">
    <location>
        <begin position="201"/>
        <end position="235"/>
    </location>
</feature>
<dbReference type="PROSITE" id="PS00518">
    <property type="entry name" value="ZF_RING_1"/>
    <property type="match status" value="1"/>
</dbReference>
<evidence type="ECO:0000256" key="4">
    <source>
        <dbReference type="ARBA" id="ARBA00022833"/>
    </source>
</evidence>
<dbReference type="InterPro" id="IPR003877">
    <property type="entry name" value="SPRY_dom"/>
</dbReference>
<dbReference type="SUPFAM" id="SSF57845">
    <property type="entry name" value="B-box zinc-binding domain"/>
    <property type="match status" value="1"/>
</dbReference>
<dbReference type="PANTHER" id="PTHR25465">
    <property type="entry name" value="B-BOX DOMAIN CONTAINING"/>
    <property type="match status" value="1"/>
</dbReference>
<dbReference type="InterPro" id="IPR013320">
    <property type="entry name" value="ConA-like_dom_sf"/>
</dbReference>
<keyword evidence="5" id="KW-0391">Immunity</keyword>
<feature type="coiled-coil region" evidence="7">
    <location>
        <begin position="259"/>
        <end position="296"/>
    </location>
</feature>
<name>A0A8C9XZV1_SANLU</name>
<dbReference type="SMART" id="SM00589">
    <property type="entry name" value="PRY"/>
    <property type="match status" value="1"/>
</dbReference>
<dbReference type="GO" id="GO:0045087">
    <property type="term" value="P:innate immune response"/>
    <property type="evidence" value="ECO:0007669"/>
    <property type="project" value="UniProtKB-KW"/>
</dbReference>
<evidence type="ECO:0000256" key="1">
    <source>
        <dbReference type="ARBA" id="ARBA00022588"/>
    </source>
</evidence>
<dbReference type="GeneTree" id="ENSGT01150000286950"/>
<dbReference type="CDD" id="cd16040">
    <property type="entry name" value="SPRY_PRY_SNTX"/>
    <property type="match status" value="1"/>
</dbReference>
<evidence type="ECO:0000259" key="10">
    <source>
        <dbReference type="PROSITE" id="PS50188"/>
    </source>
</evidence>
<evidence type="ECO:0000259" key="9">
    <source>
        <dbReference type="PROSITE" id="PS50119"/>
    </source>
</evidence>
<dbReference type="SMART" id="SM00336">
    <property type="entry name" value="BBOX"/>
    <property type="match status" value="1"/>
</dbReference>
<dbReference type="Gene3D" id="3.30.40.10">
    <property type="entry name" value="Zinc/RING finger domain, C3HC4 (zinc finger)"/>
    <property type="match status" value="1"/>
</dbReference>
<dbReference type="SMART" id="SM00184">
    <property type="entry name" value="RING"/>
    <property type="match status" value="1"/>
</dbReference>
<accession>A0A8C9XZV1</accession>
<dbReference type="PROSITE" id="PS50089">
    <property type="entry name" value="ZF_RING_2"/>
    <property type="match status" value="1"/>
</dbReference>
<dbReference type="InterPro" id="IPR013083">
    <property type="entry name" value="Znf_RING/FYVE/PHD"/>
</dbReference>
<dbReference type="CDD" id="cd16543">
    <property type="entry name" value="RING-HC_TRIM77_C-IV"/>
    <property type="match status" value="1"/>
</dbReference>
<dbReference type="InterPro" id="IPR000315">
    <property type="entry name" value="Znf_B-box"/>
</dbReference>
<evidence type="ECO:0000256" key="5">
    <source>
        <dbReference type="ARBA" id="ARBA00022859"/>
    </source>
</evidence>
<dbReference type="InterPro" id="IPR017907">
    <property type="entry name" value="Znf_RING_CS"/>
</dbReference>
<evidence type="ECO:0000259" key="8">
    <source>
        <dbReference type="PROSITE" id="PS50089"/>
    </source>
</evidence>
<dbReference type="Pfam" id="PF15227">
    <property type="entry name" value="zf-C3HC4_4"/>
    <property type="match status" value="1"/>
</dbReference>
<evidence type="ECO:0000313" key="12">
    <source>
        <dbReference type="Proteomes" id="UP000694568"/>
    </source>
</evidence>
<keyword evidence="1" id="KW-0399">Innate immunity</keyword>
<dbReference type="InterPro" id="IPR043136">
    <property type="entry name" value="B30.2/SPRY_sf"/>
</dbReference>
<dbReference type="Pfam" id="PF25600">
    <property type="entry name" value="TRIM_CC"/>
    <property type="match status" value="1"/>
</dbReference>
<dbReference type="PROSITE" id="PS50119">
    <property type="entry name" value="ZF_BBOX"/>
    <property type="match status" value="1"/>
</dbReference>
<dbReference type="Gene3D" id="3.30.160.60">
    <property type="entry name" value="Classic Zinc Finger"/>
    <property type="match status" value="1"/>
</dbReference>
<proteinExistence type="predicted"/>
<keyword evidence="2" id="KW-0479">Metal-binding</keyword>
<dbReference type="PANTHER" id="PTHR25465:SF5">
    <property type="entry name" value="E3 UBIQUITIN_ISG15 LIGASE TRIM25-RELATED"/>
    <property type="match status" value="1"/>
</dbReference>
<protein>
    <recommendedName>
        <fullName evidence="13">Tripartite motif-containing protein 16-like</fullName>
    </recommendedName>
</protein>
<keyword evidence="3 6" id="KW-0863">Zinc-finger</keyword>
<feature type="domain" description="RING-type" evidence="8">
    <location>
        <begin position="12"/>
        <end position="55"/>
    </location>
</feature>
<keyword evidence="7" id="KW-0175">Coiled coil</keyword>
<dbReference type="InterPro" id="IPR003879">
    <property type="entry name" value="Butyrophylin_SPRY"/>
</dbReference>
<evidence type="ECO:0000256" key="6">
    <source>
        <dbReference type="PROSITE-ProRule" id="PRU00024"/>
    </source>
</evidence>
<evidence type="ECO:0008006" key="13">
    <source>
        <dbReference type="Google" id="ProtNLM"/>
    </source>
</evidence>
<dbReference type="GO" id="GO:0008270">
    <property type="term" value="F:zinc ion binding"/>
    <property type="evidence" value="ECO:0007669"/>
    <property type="project" value="UniProtKB-KW"/>
</dbReference>
<evidence type="ECO:0000256" key="3">
    <source>
        <dbReference type="ARBA" id="ARBA00022771"/>
    </source>
</evidence>
<dbReference type="Proteomes" id="UP000694568">
    <property type="component" value="Unplaced"/>
</dbReference>
<evidence type="ECO:0000313" key="11">
    <source>
        <dbReference type="Ensembl" id="ENSSLUP00000017239.1"/>
    </source>
</evidence>
<feature type="domain" description="B box-type" evidence="9">
    <location>
        <begin position="146"/>
        <end position="186"/>
    </location>
</feature>
<dbReference type="PRINTS" id="PR01407">
    <property type="entry name" value="BUTYPHLNCDUF"/>
</dbReference>
<keyword evidence="4" id="KW-0862">Zinc</keyword>
<organism evidence="11 12">
    <name type="scientific">Sander lucioperca</name>
    <name type="common">Pike-perch</name>
    <name type="synonym">Perca lucioperca</name>
    <dbReference type="NCBI Taxonomy" id="283035"/>
    <lineage>
        <taxon>Eukaryota</taxon>
        <taxon>Metazoa</taxon>
        <taxon>Chordata</taxon>
        <taxon>Craniata</taxon>
        <taxon>Vertebrata</taxon>
        <taxon>Euteleostomi</taxon>
        <taxon>Actinopterygii</taxon>
        <taxon>Neopterygii</taxon>
        <taxon>Teleostei</taxon>
        <taxon>Neoteleostei</taxon>
        <taxon>Acanthomorphata</taxon>
        <taxon>Eupercaria</taxon>
        <taxon>Perciformes</taxon>
        <taxon>Percoidei</taxon>
        <taxon>Percidae</taxon>
        <taxon>Luciopercinae</taxon>
        <taxon>Sander</taxon>
    </lineage>
</organism>
<keyword evidence="12" id="KW-1185">Reference proteome</keyword>
<dbReference type="InterPro" id="IPR006574">
    <property type="entry name" value="PRY"/>
</dbReference>
<dbReference type="PROSITE" id="PS50188">
    <property type="entry name" value="B302_SPRY"/>
    <property type="match status" value="1"/>
</dbReference>
<dbReference type="Pfam" id="PF00622">
    <property type="entry name" value="SPRY"/>
    <property type="match status" value="1"/>
</dbReference>
<reference evidence="11" key="2">
    <citation type="submission" date="2025-09" db="UniProtKB">
        <authorList>
            <consortium name="Ensembl"/>
        </authorList>
    </citation>
    <scope>IDENTIFICATION</scope>
</reference>
<reference evidence="11" key="1">
    <citation type="submission" date="2025-08" db="UniProtKB">
        <authorList>
            <consortium name="Ensembl"/>
        </authorList>
    </citation>
    <scope>IDENTIFICATION</scope>
</reference>
<dbReference type="InterPro" id="IPR001841">
    <property type="entry name" value="Znf_RING"/>
</dbReference>
<dbReference type="AlphaFoldDB" id="A0A8C9XZV1"/>
<evidence type="ECO:0000256" key="2">
    <source>
        <dbReference type="ARBA" id="ARBA00022723"/>
    </source>
</evidence>